<sequence>MRDKRDTYLILDPSGIYMVRICIPYYMAQYFGGKKHFMRSSSSKDIRQARLFRDAIAVEFNRLREQLKPKSPGTKMEQILTELRGIRSLAKDAPLPLGSSITRCPTLNQLRDLYLLQYAEKRKLTTLAKVTKAVELLLKHLRVKDSVLSAINRTLVTDWLDSMKDEKATQTQQNYISALAQLYDYARNRYHDAPKDNPFRGHRLEAKETTVSYEPFTDAELAKVVSLLDAEMKAVTLIALYSGMRLNEICSLTTDKLKMVEGILCMEVTEGKTKSAARLVPVHNKLKDLIVSLAENHHSSFLFYHASITNRADGKRSTWHTQRFTRIKRKAFGTGEEYQHKVFHSLRGLFITQLDRAKVPEDRIALLVGHERGNTESFKTYSQGASLKELSGYVNLVEYKTIKANKD</sequence>
<dbReference type="CDD" id="cd01184">
    <property type="entry name" value="INT_C_like_1"/>
    <property type="match status" value="1"/>
</dbReference>
<evidence type="ECO:0000256" key="4">
    <source>
        <dbReference type="ARBA" id="ARBA00023172"/>
    </source>
</evidence>
<dbReference type="InterPro" id="IPR011010">
    <property type="entry name" value="DNA_brk_join_enz"/>
</dbReference>
<dbReference type="AlphaFoldDB" id="A0AAW8HVF4"/>
<dbReference type="GO" id="GO:0015074">
    <property type="term" value="P:DNA integration"/>
    <property type="evidence" value="ECO:0007669"/>
    <property type="project" value="UniProtKB-KW"/>
</dbReference>
<comment type="similarity">
    <text evidence="1">Belongs to the 'phage' integrase family.</text>
</comment>
<dbReference type="GeneID" id="61383624"/>
<dbReference type="Gene3D" id="1.10.150.130">
    <property type="match status" value="1"/>
</dbReference>
<name>A0AAW8HVF4_PLUGE</name>
<dbReference type="PANTHER" id="PTHR30349">
    <property type="entry name" value="PHAGE INTEGRASE-RELATED"/>
    <property type="match status" value="1"/>
</dbReference>
<dbReference type="InterPro" id="IPR013762">
    <property type="entry name" value="Integrase-like_cat_sf"/>
</dbReference>
<protein>
    <submittedName>
        <fullName evidence="8">Site-specific integrase</fullName>
    </submittedName>
</protein>
<dbReference type="RefSeq" id="WP_048255139.1">
    <property type="nucleotide sequence ID" value="NZ_CP020388.1"/>
</dbReference>
<proteinExistence type="inferred from homology"/>
<evidence type="ECO:0000313" key="9">
    <source>
        <dbReference type="Proteomes" id="UP001236270"/>
    </source>
</evidence>
<dbReference type="EMBL" id="JAVDNV010000030">
    <property type="protein sequence ID" value="MDQ2312452.1"/>
    <property type="molecule type" value="Genomic_DNA"/>
</dbReference>
<dbReference type="Gene3D" id="1.10.443.10">
    <property type="entry name" value="Intergrase catalytic core"/>
    <property type="match status" value="1"/>
</dbReference>
<comment type="caution">
    <text evidence="8">The sequence shown here is derived from an EMBL/GenBank/DDBJ whole genome shotgun (WGS) entry which is preliminary data.</text>
</comment>
<evidence type="ECO:0000259" key="7">
    <source>
        <dbReference type="PROSITE" id="PS51900"/>
    </source>
</evidence>
<dbReference type="GO" id="GO:0003677">
    <property type="term" value="F:DNA binding"/>
    <property type="evidence" value="ECO:0007669"/>
    <property type="project" value="UniProtKB-UniRule"/>
</dbReference>
<evidence type="ECO:0000256" key="1">
    <source>
        <dbReference type="ARBA" id="ARBA00008857"/>
    </source>
</evidence>
<organism evidence="8 9">
    <name type="scientific">Pluralibacter gergoviae</name>
    <name type="common">Enterobacter gergoviae</name>
    <dbReference type="NCBI Taxonomy" id="61647"/>
    <lineage>
        <taxon>Bacteria</taxon>
        <taxon>Pseudomonadati</taxon>
        <taxon>Pseudomonadota</taxon>
        <taxon>Gammaproteobacteria</taxon>
        <taxon>Enterobacterales</taxon>
        <taxon>Enterobacteriaceae</taxon>
        <taxon>Pluralibacter</taxon>
    </lineage>
</organism>
<dbReference type="InterPro" id="IPR002104">
    <property type="entry name" value="Integrase_catalytic"/>
</dbReference>
<dbReference type="PANTHER" id="PTHR30349:SF41">
    <property type="entry name" value="INTEGRASE_RECOMBINASE PROTEIN MJ0367-RELATED"/>
    <property type="match status" value="1"/>
</dbReference>
<dbReference type="InterPro" id="IPR010998">
    <property type="entry name" value="Integrase_recombinase_N"/>
</dbReference>
<evidence type="ECO:0000256" key="5">
    <source>
        <dbReference type="PROSITE-ProRule" id="PRU01248"/>
    </source>
</evidence>
<accession>A0AAW8HVF4</accession>
<dbReference type="PROSITE" id="PS51898">
    <property type="entry name" value="TYR_RECOMBINASE"/>
    <property type="match status" value="1"/>
</dbReference>
<dbReference type="SUPFAM" id="SSF56349">
    <property type="entry name" value="DNA breaking-rejoining enzymes"/>
    <property type="match status" value="1"/>
</dbReference>
<keyword evidence="3 5" id="KW-0238">DNA-binding</keyword>
<evidence type="ECO:0000313" key="8">
    <source>
        <dbReference type="EMBL" id="MDQ2312452.1"/>
    </source>
</evidence>
<dbReference type="PROSITE" id="PS51900">
    <property type="entry name" value="CB"/>
    <property type="match status" value="1"/>
</dbReference>
<dbReference type="InterPro" id="IPR050090">
    <property type="entry name" value="Tyrosine_recombinase_XerCD"/>
</dbReference>
<reference evidence="8" key="1">
    <citation type="submission" date="2023-08" db="EMBL/GenBank/DDBJ databases">
        <title>WGS of pathogenic bacterial species, Los Angeles County Public Health Laboratories.</title>
        <authorList>
            <person name="Garrigues J.M."/>
            <person name="Green N.M."/>
        </authorList>
    </citation>
    <scope>NUCLEOTIDE SEQUENCE</scope>
    <source>
        <strain evidence="8">LACPHL-BACT-2023-00068</strain>
    </source>
</reference>
<dbReference type="GO" id="GO:0006310">
    <property type="term" value="P:DNA recombination"/>
    <property type="evidence" value="ECO:0007669"/>
    <property type="project" value="UniProtKB-KW"/>
</dbReference>
<evidence type="ECO:0000256" key="3">
    <source>
        <dbReference type="ARBA" id="ARBA00023125"/>
    </source>
</evidence>
<keyword evidence="4" id="KW-0233">DNA recombination</keyword>
<feature type="domain" description="Tyr recombinase" evidence="6">
    <location>
        <begin position="211"/>
        <end position="395"/>
    </location>
</feature>
<evidence type="ECO:0000259" key="6">
    <source>
        <dbReference type="PROSITE" id="PS51898"/>
    </source>
</evidence>
<evidence type="ECO:0000256" key="2">
    <source>
        <dbReference type="ARBA" id="ARBA00022908"/>
    </source>
</evidence>
<dbReference type="Pfam" id="PF00589">
    <property type="entry name" value="Phage_integrase"/>
    <property type="match status" value="1"/>
</dbReference>
<keyword evidence="2" id="KW-0229">DNA integration</keyword>
<dbReference type="InterPro" id="IPR044068">
    <property type="entry name" value="CB"/>
</dbReference>
<gene>
    <name evidence="8" type="ORF">RBJ30_25740</name>
</gene>
<feature type="domain" description="Core-binding (CB)" evidence="7">
    <location>
        <begin position="105"/>
        <end position="187"/>
    </location>
</feature>
<dbReference type="Proteomes" id="UP001236270">
    <property type="component" value="Unassembled WGS sequence"/>
</dbReference>